<keyword evidence="7" id="KW-0479">Metal-binding</keyword>
<dbReference type="AlphaFoldDB" id="A0AAP9KN87"/>
<evidence type="ECO:0000256" key="4">
    <source>
        <dbReference type="ARBA" id="ARBA00007553"/>
    </source>
</evidence>
<dbReference type="Gene3D" id="3.40.80.10">
    <property type="entry name" value="Peptidoglycan recognition protein-like"/>
    <property type="match status" value="1"/>
</dbReference>
<evidence type="ECO:0000256" key="12">
    <source>
        <dbReference type="ARBA" id="ARBA00042615"/>
    </source>
</evidence>
<dbReference type="EMBL" id="CP024636">
    <property type="protein sequence ID" value="QGR05534.1"/>
    <property type="molecule type" value="Genomic_DNA"/>
</dbReference>
<keyword evidence="6" id="KW-0963">Cytoplasm</keyword>
<evidence type="ECO:0000256" key="3">
    <source>
        <dbReference type="ARBA" id="ARBA00004496"/>
    </source>
</evidence>
<protein>
    <recommendedName>
        <fullName evidence="11">1,6-anhydro-N-acetylmuramyl-L-alanine amidase AmpD</fullName>
        <ecNumber evidence="5">3.5.1.28</ecNumber>
    </recommendedName>
    <alternativeName>
        <fullName evidence="12">N-acetylmuramoyl-L-alanine amidase</fullName>
    </alternativeName>
</protein>
<evidence type="ECO:0000256" key="5">
    <source>
        <dbReference type="ARBA" id="ARBA00011901"/>
    </source>
</evidence>
<organism evidence="15 16">
    <name type="scientific">Pantoea phytobeneficialis</name>
    <dbReference type="NCBI Taxonomy" id="2052056"/>
    <lineage>
        <taxon>Bacteria</taxon>
        <taxon>Pseudomonadati</taxon>
        <taxon>Pseudomonadota</taxon>
        <taxon>Gammaproteobacteria</taxon>
        <taxon>Enterobacterales</taxon>
        <taxon>Erwiniaceae</taxon>
        <taxon>Pantoea</taxon>
    </lineage>
</organism>
<dbReference type="GO" id="GO:0009253">
    <property type="term" value="P:peptidoglycan catabolic process"/>
    <property type="evidence" value="ECO:0007669"/>
    <property type="project" value="InterPro"/>
</dbReference>
<keyword evidence="17" id="KW-1185">Reference proteome</keyword>
<evidence type="ECO:0000256" key="7">
    <source>
        <dbReference type="ARBA" id="ARBA00022723"/>
    </source>
</evidence>
<evidence type="ECO:0000256" key="10">
    <source>
        <dbReference type="ARBA" id="ARBA00023316"/>
    </source>
</evidence>
<comment type="subcellular location">
    <subcellularLocation>
        <location evidence="3">Cytoplasm</location>
    </subcellularLocation>
</comment>
<dbReference type="GO" id="GO:0046872">
    <property type="term" value="F:metal ion binding"/>
    <property type="evidence" value="ECO:0007669"/>
    <property type="project" value="UniProtKB-KW"/>
</dbReference>
<dbReference type="GO" id="GO:0071555">
    <property type="term" value="P:cell wall organization"/>
    <property type="evidence" value="ECO:0007669"/>
    <property type="project" value="UniProtKB-KW"/>
</dbReference>
<evidence type="ECO:0000256" key="2">
    <source>
        <dbReference type="ARBA" id="ARBA00001947"/>
    </source>
</evidence>
<comment type="similarity">
    <text evidence="4">Belongs to the N-acetylmuramoyl-L-alanine amidase 2 family.</text>
</comment>
<reference evidence="16" key="1">
    <citation type="submission" date="2017-11" db="EMBL/GenBank/DDBJ databases">
        <title>Genome sequence of Pantoea sp. MSR2.</title>
        <authorList>
            <person name="Nascimento F.X."/>
        </authorList>
    </citation>
    <scope>NUCLEOTIDE SEQUENCE [LARGE SCALE GENOMIC DNA]</scope>
    <source>
        <strain evidence="16">MSR2</strain>
    </source>
</reference>
<dbReference type="Proteomes" id="UP001171299">
    <property type="component" value="Unassembled WGS sequence"/>
</dbReference>
<proteinExistence type="inferred from homology"/>
<reference evidence="14" key="3">
    <citation type="submission" date="2023-07" db="EMBL/GenBank/DDBJ databases">
        <title>The extreme plant-growth-promoting properties of Pantoea phytobeneficialis PF55 revealed by functional and genomic analysis.</title>
        <authorList>
            <person name="Nascimento F.X."/>
            <person name="Marcio R.J."/>
        </authorList>
    </citation>
    <scope>NUCLEOTIDE SEQUENCE</scope>
    <source>
        <strain evidence="14">PF55</strain>
    </source>
</reference>
<name>A0AAP9KN87_9GAMM</name>
<dbReference type="KEGG" id="ppho:CTZ24_03575"/>
<evidence type="ECO:0000256" key="8">
    <source>
        <dbReference type="ARBA" id="ARBA00022801"/>
    </source>
</evidence>
<comment type="cofactor">
    <cofactor evidence="2">
        <name>Zn(2+)</name>
        <dbReference type="ChEBI" id="CHEBI:29105"/>
    </cofactor>
</comment>
<dbReference type="PANTHER" id="PTHR30417">
    <property type="entry name" value="N-ACETYLMURAMOYL-L-ALANINE AMIDASE AMID"/>
    <property type="match status" value="1"/>
</dbReference>
<evidence type="ECO:0000256" key="9">
    <source>
        <dbReference type="ARBA" id="ARBA00022833"/>
    </source>
</evidence>
<dbReference type="GO" id="GO:0009254">
    <property type="term" value="P:peptidoglycan turnover"/>
    <property type="evidence" value="ECO:0007669"/>
    <property type="project" value="TreeGrafter"/>
</dbReference>
<evidence type="ECO:0000259" key="13">
    <source>
        <dbReference type="SMART" id="SM00644"/>
    </source>
</evidence>
<dbReference type="CDD" id="cd06583">
    <property type="entry name" value="PGRP"/>
    <property type="match status" value="1"/>
</dbReference>
<evidence type="ECO:0000256" key="1">
    <source>
        <dbReference type="ARBA" id="ARBA00001561"/>
    </source>
</evidence>
<dbReference type="FunFam" id="3.40.80.10:FF:000002">
    <property type="entry name" value="1,6-anhydro-N-acetylmuramyl-L-alanine amidase"/>
    <property type="match status" value="1"/>
</dbReference>
<keyword evidence="8 14" id="KW-0378">Hydrolase</keyword>
<accession>A0AAP9KN87</accession>
<keyword evidence="10" id="KW-0961">Cell wall biogenesis/degradation</keyword>
<reference evidence="15" key="2">
    <citation type="journal article" date="2020" name="Environ. Microbiol.">
        <title>The extreme plant-growth-promoting properties of Pantoea phytobeneficialis MSR2 revealed by functional and genomic analysis.</title>
        <authorList>
            <person name="Nascimento F.X."/>
            <person name="Hernandez A.G."/>
            <person name="Glick B.R."/>
            <person name="Rossi M.J."/>
        </authorList>
    </citation>
    <scope>NUCLEOTIDE SEQUENCE</scope>
    <source>
        <strain evidence="15">MSR2</strain>
    </source>
</reference>
<dbReference type="InterPro" id="IPR002502">
    <property type="entry name" value="Amidase_domain"/>
</dbReference>
<evidence type="ECO:0000313" key="15">
    <source>
        <dbReference type="EMBL" id="QGR05534.1"/>
    </source>
</evidence>
<dbReference type="GO" id="GO:0005737">
    <property type="term" value="C:cytoplasm"/>
    <property type="evidence" value="ECO:0007669"/>
    <property type="project" value="UniProtKB-SubCell"/>
</dbReference>
<evidence type="ECO:0000313" key="17">
    <source>
        <dbReference type="Proteomes" id="UP001171299"/>
    </source>
</evidence>
<gene>
    <name evidence="14" type="primary">ampD</name>
    <name evidence="15" type="ORF">CTZ24_03575</name>
    <name evidence="14" type="ORF">Q3404_14420</name>
</gene>
<keyword evidence="9" id="KW-0862">Zinc</keyword>
<dbReference type="InterPro" id="IPR051206">
    <property type="entry name" value="NAMLAA_amidase_2"/>
</dbReference>
<dbReference type="Proteomes" id="UP000424872">
    <property type="component" value="Chromosome"/>
</dbReference>
<dbReference type="SMART" id="SM00644">
    <property type="entry name" value="Ami_2"/>
    <property type="match status" value="1"/>
</dbReference>
<evidence type="ECO:0000313" key="14">
    <source>
        <dbReference type="EMBL" id="MDO6407768.1"/>
    </source>
</evidence>
<dbReference type="EC" id="3.5.1.28" evidence="5"/>
<dbReference type="EMBL" id="JAUOOM010000013">
    <property type="protein sequence ID" value="MDO6407768.1"/>
    <property type="molecule type" value="Genomic_DNA"/>
</dbReference>
<dbReference type="NCBIfam" id="NF008758">
    <property type="entry name" value="PRK11789.1"/>
    <property type="match status" value="1"/>
</dbReference>
<dbReference type="PANTHER" id="PTHR30417:SF4">
    <property type="entry name" value="1,6-ANHYDRO-N-ACETYLMURAMYL-L-ALANINE AMIDASE AMPD"/>
    <property type="match status" value="1"/>
</dbReference>
<dbReference type="Pfam" id="PF01510">
    <property type="entry name" value="Amidase_2"/>
    <property type="match status" value="1"/>
</dbReference>
<dbReference type="RefSeq" id="WP_208724792.1">
    <property type="nucleotide sequence ID" value="NZ_CP024636.1"/>
</dbReference>
<feature type="domain" description="N-acetylmuramoyl-L-alanine amidase" evidence="13">
    <location>
        <begin position="16"/>
        <end position="166"/>
    </location>
</feature>
<dbReference type="GO" id="GO:0008745">
    <property type="term" value="F:N-acetylmuramoyl-L-alanine amidase activity"/>
    <property type="evidence" value="ECO:0007669"/>
    <property type="project" value="UniProtKB-EC"/>
</dbReference>
<dbReference type="SUPFAM" id="SSF55846">
    <property type="entry name" value="N-acetylmuramoyl-L-alanine amidase-like"/>
    <property type="match status" value="1"/>
</dbReference>
<comment type="catalytic activity">
    <reaction evidence="1">
        <text>Hydrolyzes the link between N-acetylmuramoyl residues and L-amino acid residues in certain cell-wall glycopeptides.</text>
        <dbReference type="EC" id="3.5.1.28"/>
    </reaction>
</comment>
<evidence type="ECO:0000256" key="11">
    <source>
        <dbReference type="ARBA" id="ARBA00039257"/>
    </source>
</evidence>
<evidence type="ECO:0000313" key="16">
    <source>
        <dbReference type="Proteomes" id="UP000424872"/>
    </source>
</evidence>
<sequence>MKLEDGWISSARKVLSPHFNQRPENEIPSVLIIHNISLPPGEFGGPWIDRLFTGTLPADAHPYFADIAHLRVAAHCLIRRDGELVQYVSFDQRAWHAGASQFDGRENCNDFSMGIELEGTDILPYTDAQYATLAQVTELLMQHYPLTAERITGHSDIAPERKTDPGPAFDWVRYKHALKRENP</sequence>
<dbReference type="InterPro" id="IPR036505">
    <property type="entry name" value="Amidase/PGRP_sf"/>
</dbReference>
<evidence type="ECO:0000256" key="6">
    <source>
        <dbReference type="ARBA" id="ARBA00022490"/>
    </source>
</evidence>